<feature type="binding site" evidence="20">
    <location>
        <position position="172"/>
    </location>
    <ligand>
        <name>UDP-N-acetyl-alpha-D-glucosamine</name>
        <dbReference type="ChEBI" id="CHEBI:57705"/>
    </ligand>
</feature>
<comment type="cofactor">
    <cofactor evidence="20">
        <name>Mg(2+)</name>
        <dbReference type="ChEBI" id="CHEBI:18420"/>
    </cofactor>
    <text evidence="20">Binds 1 Mg(2+) ion per subunit.</text>
</comment>
<accession>K0B4C0</accession>
<comment type="function">
    <text evidence="19 20">Catalyzes the last two sequential reactions in the de novo biosynthetic pathway for UDP-N-acetylglucosamine (UDP-GlcNAc). The C-terminal domain catalyzes the transfer of acetyl group from acetyl coenzyme A to glucosamine-1-phosphate (GlcN-1-P) to produce N-acetylglucosamine-1-phosphate (GlcNAc-1-P), which is converted into UDP-GlcNAc by the transfer of uridine 5-monophosphate (from uridine 5-triphosphate), a reaction catalyzed by the N-terminal domain.</text>
</comment>
<feature type="binding site" evidence="20">
    <location>
        <position position="335"/>
    </location>
    <ligand>
        <name>UDP-N-acetyl-alpha-D-glucosamine</name>
        <dbReference type="ChEBI" id="CHEBI:57705"/>
    </ligand>
</feature>
<dbReference type="InterPro" id="IPR005835">
    <property type="entry name" value="NTP_transferase_dom"/>
</dbReference>
<keyword evidence="15 20" id="KW-0012">Acyltransferase</keyword>
<dbReference type="Gene3D" id="3.90.550.10">
    <property type="entry name" value="Spore Coat Polysaccharide Biosynthesis Protein SpsA, Chain A"/>
    <property type="match status" value="1"/>
</dbReference>
<dbReference type="HOGENOM" id="CLU_029499_15_2_9"/>
<dbReference type="EC" id="2.3.1.157" evidence="20"/>
<evidence type="ECO:0000256" key="7">
    <source>
        <dbReference type="ARBA" id="ARBA00022679"/>
    </source>
</evidence>
<dbReference type="Proteomes" id="UP000006094">
    <property type="component" value="Chromosome"/>
</dbReference>
<dbReference type="GO" id="GO:0006048">
    <property type="term" value="P:UDP-N-acetylglucosamine biosynthetic process"/>
    <property type="evidence" value="ECO:0007669"/>
    <property type="project" value="UniProtKB-UniPathway"/>
</dbReference>
<dbReference type="STRING" id="1128398.Curi_c23860"/>
<feature type="binding site" evidence="20">
    <location>
        <begin position="388"/>
        <end position="389"/>
    </location>
    <ligand>
        <name>acetyl-CoA</name>
        <dbReference type="ChEBI" id="CHEBI:57288"/>
    </ligand>
</feature>
<dbReference type="UniPathway" id="UPA00973"/>
<dbReference type="GO" id="GO:0000287">
    <property type="term" value="F:magnesium ion binding"/>
    <property type="evidence" value="ECO:0007669"/>
    <property type="project" value="UniProtKB-UniRule"/>
</dbReference>
<feature type="binding site" evidence="20">
    <location>
        <position position="442"/>
    </location>
    <ligand>
        <name>acetyl-CoA</name>
        <dbReference type="ChEBI" id="CHEBI:57288"/>
    </ligand>
</feature>
<dbReference type="CDD" id="cd02540">
    <property type="entry name" value="GT2_GlmU_N_bac"/>
    <property type="match status" value="1"/>
</dbReference>
<keyword evidence="13 20" id="KW-0573">Peptidoglycan synthesis</keyword>
<evidence type="ECO:0000256" key="12">
    <source>
        <dbReference type="ARBA" id="ARBA00022960"/>
    </source>
</evidence>
<comment type="similarity">
    <text evidence="4 20">In the C-terminal section; belongs to the transferase hexapeptide repeat family.</text>
</comment>
<evidence type="ECO:0000313" key="22">
    <source>
        <dbReference type="EMBL" id="AFS79381.1"/>
    </source>
</evidence>
<gene>
    <name evidence="20 22" type="primary">glmU</name>
    <name evidence="22" type="ordered locus">Curi_c23860</name>
</gene>
<name>K0B4C0_GOTA9</name>
<evidence type="ECO:0000256" key="20">
    <source>
        <dbReference type="HAMAP-Rule" id="MF_01631"/>
    </source>
</evidence>
<dbReference type="OrthoDB" id="9775031at2"/>
<dbReference type="SUPFAM" id="SSF51161">
    <property type="entry name" value="Trimeric LpxA-like enzymes"/>
    <property type="match status" value="1"/>
</dbReference>
<keyword evidence="16 20" id="KW-0961">Cell wall biogenesis/degradation</keyword>
<comment type="subcellular location">
    <subcellularLocation>
        <location evidence="1 20">Cytoplasm</location>
    </subcellularLocation>
</comment>
<dbReference type="GO" id="GO:0016020">
    <property type="term" value="C:membrane"/>
    <property type="evidence" value="ECO:0007669"/>
    <property type="project" value="GOC"/>
</dbReference>
<keyword evidence="10 20" id="KW-0677">Repeat</keyword>
<dbReference type="PATRIC" id="fig|1128398.3.peg.2461"/>
<dbReference type="GO" id="GO:0008360">
    <property type="term" value="P:regulation of cell shape"/>
    <property type="evidence" value="ECO:0007669"/>
    <property type="project" value="UniProtKB-KW"/>
</dbReference>
<evidence type="ECO:0000313" key="23">
    <source>
        <dbReference type="Proteomes" id="UP000006094"/>
    </source>
</evidence>
<evidence type="ECO:0000256" key="18">
    <source>
        <dbReference type="ARBA" id="ARBA00048493"/>
    </source>
</evidence>
<dbReference type="NCBIfam" id="NF010934">
    <property type="entry name" value="PRK14354.1"/>
    <property type="match status" value="1"/>
</dbReference>
<sequence>MILSIILAAGEGTRMKSKLPKVAHKVCGKPLLSHVIDCAKDANIDKNVVVIGYKGDIVKESIDNEDVLFVEQQVGEGLPYGTGYAVMQAKEHIEDDSFVVVLCGDTPLITSETIKAFTKFHIDGGFGATVLTSEISNPTGYGRIIRDNNGNVSGIVEEKDATEEQRKITEVNSGIYCFKGKELKTALEKIDNNNAQKEYYLTDAIHILGNEDFKIGGYKIEDSGEIQGINSKVQLAEAEKIMRKRTNERLMLEGAIIIDPESTYIDKNVKIGIDTVIHPGVVIEGNTEIGEDCIIGQNTRIKNSKIGNKVEIQISNIVDSKVEDDCHIGPFANLRPNSNLGRNVKIGDFVEVKNSTISDNSKASHLSYIGDSEVGKNVNIGCGVVFVNYNGKDKNKTIVKDNTFIGCNSNLISPVIINENSYVAAGSTITNNVEEYSLAIARSRQENKENWVTKKGLIKK</sequence>
<feature type="binding site" evidence="20">
    <location>
        <begin position="81"/>
        <end position="82"/>
    </location>
    <ligand>
        <name>UDP-N-acetyl-alpha-D-glucosamine</name>
        <dbReference type="ChEBI" id="CHEBI:57705"/>
    </ligand>
</feature>
<keyword evidence="8 20" id="KW-0548">Nucleotidyltransferase</keyword>
<keyword evidence="9 20" id="KW-0479">Metal-binding</keyword>
<evidence type="ECO:0000256" key="10">
    <source>
        <dbReference type="ARBA" id="ARBA00022737"/>
    </source>
</evidence>
<comment type="subunit">
    <text evidence="20">Homotrimer.</text>
</comment>
<reference evidence="22 23" key="1">
    <citation type="journal article" date="2012" name="PLoS ONE">
        <title>The purine-utilizing bacterium Clostridium acidurici 9a: a genome-guided metabolic reconsideration.</title>
        <authorList>
            <person name="Hartwich K."/>
            <person name="Poehlein A."/>
            <person name="Daniel R."/>
        </authorList>
    </citation>
    <scope>NUCLEOTIDE SEQUENCE [LARGE SCALE GENOMIC DNA]</scope>
    <source>
        <strain evidence="23">ATCC 7906 / DSM 604 / BCRC 14475 / CIP 104303 / KCTC 5404 / NCIMB 10678 / 9a</strain>
    </source>
</reference>
<dbReference type="InterPro" id="IPR001451">
    <property type="entry name" value="Hexapep"/>
</dbReference>
<dbReference type="PANTHER" id="PTHR43584:SF3">
    <property type="entry name" value="BIFUNCTIONAL PROTEIN GLMU"/>
    <property type="match status" value="1"/>
</dbReference>
<evidence type="ECO:0000256" key="1">
    <source>
        <dbReference type="ARBA" id="ARBA00004496"/>
    </source>
</evidence>
<dbReference type="GO" id="GO:0003977">
    <property type="term" value="F:UDP-N-acetylglucosamine diphosphorylase activity"/>
    <property type="evidence" value="ECO:0007669"/>
    <property type="project" value="UniProtKB-UniRule"/>
</dbReference>
<dbReference type="KEGG" id="cad:Curi_c23860"/>
<dbReference type="InterPro" id="IPR029044">
    <property type="entry name" value="Nucleotide-diphossugar_trans"/>
</dbReference>
<evidence type="ECO:0000256" key="11">
    <source>
        <dbReference type="ARBA" id="ARBA00022842"/>
    </source>
</evidence>
<feature type="binding site" evidence="20">
    <location>
        <position position="142"/>
    </location>
    <ligand>
        <name>UDP-N-acetyl-alpha-D-glucosamine</name>
        <dbReference type="ChEBI" id="CHEBI:57705"/>
    </ligand>
</feature>
<evidence type="ECO:0000256" key="16">
    <source>
        <dbReference type="ARBA" id="ARBA00023316"/>
    </source>
</evidence>
<keyword evidence="14 20" id="KW-0511">Multifunctional enzyme</keyword>
<protein>
    <recommendedName>
        <fullName evidence="20">Bifunctional protein GlmU</fullName>
    </recommendedName>
    <domain>
        <recommendedName>
            <fullName evidence="20">UDP-N-acetylglucosamine pyrophosphorylase</fullName>
            <ecNumber evidence="20">2.7.7.23</ecNumber>
        </recommendedName>
        <alternativeName>
            <fullName evidence="20">N-acetylglucosamine-1-phosphate uridyltransferase</fullName>
        </alternativeName>
    </domain>
    <domain>
        <recommendedName>
            <fullName evidence="20">Glucosamine-1-phosphate N-acetyltransferase</fullName>
            <ecNumber evidence="20">2.3.1.157</ecNumber>
        </recommendedName>
    </domain>
</protein>
<dbReference type="PANTHER" id="PTHR43584">
    <property type="entry name" value="NUCLEOTIDYL TRANSFERASE"/>
    <property type="match status" value="1"/>
</dbReference>
<dbReference type="EC" id="2.7.7.23" evidence="20"/>
<dbReference type="HAMAP" id="MF_01631">
    <property type="entry name" value="GlmU"/>
    <property type="match status" value="1"/>
</dbReference>
<dbReference type="eggNOG" id="COG1207">
    <property type="taxonomic scope" value="Bacteria"/>
</dbReference>
<comment type="similarity">
    <text evidence="5 20">In the N-terminal section; belongs to the N-acetylglucosamine-1-phosphate uridyltransferase family.</text>
</comment>
<evidence type="ECO:0000256" key="13">
    <source>
        <dbReference type="ARBA" id="ARBA00022984"/>
    </source>
</evidence>
<feature type="region of interest" description="Pyrophosphorylase" evidence="20">
    <location>
        <begin position="1"/>
        <end position="232"/>
    </location>
</feature>
<feature type="binding site" evidence="20">
    <location>
        <position position="353"/>
    </location>
    <ligand>
        <name>UDP-N-acetyl-alpha-D-glucosamine</name>
        <dbReference type="ChEBI" id="CHEBI:57705"/>
    </ligand>
</feature>
<dbReference type="InterPro" id="IPR038009">
    <property type="entry name" value="GlmU_C_LbH"/>
</dbReference>
<dbReference type="InterPro" id="IPR011004">
    <property type="entry name" value="Trimer_LpxA-like_sf"/>
</dbReference>
<keyword evidence="7 20" id="KW-0808">Transferase</keyword>
<evidence type="ECO:0000256" key="8">
    <source>
        <dbReference type="ARBA" id="ARBA00022695"/>
    </source>
</evidence>
<keyword evidence="6 20" id="KW-0963">Cytoplasm</keyword>
<evidence type="ECO:0000256" key="15">
    <source>
        <dbReference type="ARBA" id="ARBA00023315"/>
    </source>
</evidence>
<evidence type="ECO:0000256" key="17">
    <source>
        <dbReference type="ARBA" id="ARBA00048247"/>
    </source>
</evidence>
<dbReference type="GO" id="GO:0009245">
    <property type="term" value="P:lipid A biosynthetic process"/>
    <property type="evidence" value="ECO:0007669"/>
    <property type="project" value="UniProtKB-UniRule"/>
</dbReference>
<feature type="binding site" evidence="20">
    <location>
        <position position="21"/>
    </location>
    <ligand>
        <name>UDP-N-acetyl-alpha-D-glucosamine</name>
        <dbReference type="ChEBI" id="CHEBI:57705"/>
    </ligand>
</feature>
<dbReference type="NCBIfam" id="TIGR01173">
    <property type="entry name" value="glmU"/>
    <property type="match status" value="1"/>
</dbReference>
<comment type="catalytic activity">
    <reaction evidence="17 20">
        <text>alpha-D-glucosamine 1-phosphate + acetyl-CoA = N-acetyl-alpha-D-glucosamine 1-phosphate + CoA + H(+)</text>
        <dbReference type="Rhea" id="RHEA:13725"/>
        <dbReference type="ChEBI" id="CHEBI:15378"/>
        <dbReference type="ChEBI" id="CHEBI:57287"/>
        <dbReference type="ChEBI" id="CHEBI:57288"/>
        <dbReference type="ChEBI" id="CHEBI:57776"/>
        <dbReference type="ChEBI" id="CHEBI:58516"/>
        <dbReference type="EC" id="2.3.1.157"/>
    </reaction>
</comment>
<comment type="pathway">
    <text evidence="3 20">Nucleotide-sugar biosynthesis; UDP-N-acetyl-alpha-D-glucosamine biosynthesis; UDP-N-acetyl-alpha-D-glucosamine from N-acetyl-alpha-D-glucosamine 1-phosphate: step 1/1.</text>
</comment>
<evidence type="ECO:0000256" key="9">
    <source>
        <dbReference type="ARBA" id="ARBA00022723"/>
    </source>
</evidence>
<dbReference type="Pfam" id="PF00132">
    <property type="entry name" value="Hexapep"/>
    <property type="match status" value="3"/>
</dbReference>
<feature type="binding site" evidence="20">
    <location>
        <position position="230"/>
    </location>
    <ligand>
        <name>UDP-N-acetyl-alpha-D-glucosamine</name>
        <dbReference type="ChEBI" id="CHEBI:57705"/>
    </ligand>
</feature>
<dbReference type="GO" id="GO:0071555">
    <property type="term" value="P:cell wall organization"/>
    <property type="evidence" value="ECO:0007669"/>
    <property type="project" value="UniProtKB-KW"/>
</dbReference>
<evidence type="ECO:0000256" key="4">
    <source>
        <dbReference type="ARBA" id="ARBA00007707"/>
    </source>
</evidence>
<comment type="caution">
    <text evidence="20">Lacks conserved residue(s) required for the propagation of feature annotation.</text>
</comment>
<keyword evidence="11 20" id="KW-0460">Magnesium</keyword>
<dbReference type="Pfam" id="PF00483">
    <property type="entry name" value="NTP_transferase"/>
    <property type="match status" value="1"/>
</dbReference>
<dbReference type="CDD" id="cd03353">
    <property type="entry name" value="LbH_GlmU_C"/>
    <property type="match status" value="1"/>
</dbReference>
<organism evidence="22 23">
    <name type="scientific">Gottschalkia acidurici (strain ATCC 7906 / DSM 604 / BCRC 14475 / CIP 104303 / KCTC 5404 / NCIMB 10678 / 9a)</name>
    <name type="common">Clostridium acidurici</name>
    <dbReference type="NCBI Taxonomy" id="1128398"/>
    <lineage>
        <taxon>Bacteria</taxon>
        <taxon>Bacillati</taxon>
        <taxon>Bacillota</taxon>
        <taxon>Tissierellia</taxon>
        <taxon>Tissierellales</taxon>
        <taxon>Gottschalkiaceae</taxon>
        <taxon>Gottschalkia</taxon>
    </lineage>
</organism>
<dbReference type="GO" id="GO:0005737">
    <property type="term" value="C:cytoplasm"/>
    <property type="evidence" value="ECO:0007669"/>
    <property type="project" value="UniProtKB-SubCell"/>
</dbReference>
<dbReference type="UniPathway" id="UPA00113">
    <property type="reaction ID" value="UER00532"/>
</dbReference>
<evidence type="ECO:0000256" key="6">
    <source>
        <dbReference type="ARBA" id="ARBA00022490"/>
    </source>
</evidence>
<dbReference type="EMBL" id="CP003326">
    <property type="protein sequence ID" value="AFS79381.1"/>
    <property type="molecule type" value="Genomic_DNA"/>
</dbReference>
<dbReference type="InterPro" id="IPR050065">
    <property type="entry name" value="GlmU-like"/>
</dbReference>
<evidence type="ECO:0000256" key="19">
    <source>
        <dbReference type="ARBA" id="ARBA00049628"/>
    </source>
</evidence>
<comment type="pathway">
    <text evidence="2 20">Nucleotide-sugar biosynthesis; UDP-N-acetyl-alpha-D-glucosamine biosynthesis; N-acetyl-alpha-D-glucosamine 1-phosphate from alpha-D-glucosamine 6-phosphate (route II): step 2/2.</text>
</comment>
<evidence type="ECO:0000256" key="3">
    <source>
        <dbReference type="ARBA" id="ARBA00005208"/>
    </source>
</evidence>
<keyword evidence="23" id="KW-1185">Reference proteome</keyword>
<dbReference type="GO" id="GO:0000902">
    <property type="term" value="P:cell morphogenesis"/>
    <property type="evidence" value="ECO:0007669"/>
    <property type="project" value="UniProtKB-UniRule"/>
</dbReference>
<feature type="binding site" evidence="20">
    <location>
        <begin position="7"/>
        <end position="10"/>
    </location>
    <ligand>
        <name>UDP-N-acetyl-alpha-D-glucosamine</name>
        <dbReference type="ChEBI" id="CHEBI:57705"/>
    </ligand>
</feature>
<feature type="domain" description="Nucleotidyl transferase" evidence="21">
    <location>
        <begin position="4"/>
        <end position="210"/>
    </location>
</feature>
<feature type="binding site" evidence="20">
    <location>
        <position position="105"/>
    </location>
    <ligand>
        <name>Mg(2+)</name>
        <dbReference type="ChEBI" id="CHEBI:18420"/>
    </ligand>
</feature>
<feature type="binding site" evidence="20">
    <location>
        <position position="379"/>
    </location>
    <ligand>
        <name>UDP-N-acetyl-alpha-D-glucosamine</name>
        <dbReference type="ChEBI" id="CHEBI:57705"/>
    </ligand>
</feature>
<comment type="catalytic activity">
    <reaction evidence="18 20">
        <text>N-acetyl-alpha-D-glucosamine 1-phosphate + UTP + H(+) = UDP-N-acetyl-alpha-D-glucosamine + diphosphate</text>
        <dbReference type="Rhea" id="RHEA:13509"/>
        <dbReference type="ChEBI" id="CHEBI:15378"/>
        <dbReference type="ChEBI" id="CHEBI:33019"/>
        <dbReference type="ChEBI" id="CHEBI:46398"/>
        <dbReference type="ChEBI" id="CHEBI:57705"/>
        <dbReference type="ChEBI" id="CHEBI:57776"/>
        <dbReference type="EC" id="2.7.7.23"/>
    </reaction>
</comment>
<feature type="region of interest" description="N-acetyltransferase" evidence="20">
    <location>
        <begin position="254"/>
        <end position="460"/>
    </location>
</feature>
<dbReference type="GO" id="GO:0009252">
    <property type="term" value="P:peptidoglycan biosynthetic process"/>
    <property type="evidence" value="ECO:0007669"/>
    <property type="project" value="UniProtKB-UniRule"/>
</dbReference>
<comment type="pathway">
    <text evidence="20">Bacterial outer membrane biogenesis; LPS lipid A biosynthesis.</text>
</comment>
<dbReference type="AlphaFoldDB" id="K0B4C0"/>
<feature type="binding site" evidence="20">
    <location>
        <position position="368"/>
    </location>
    <ligand>
        <name>UDP-N-acetyl-alpha-D-glucosamine</name>
        <dbReference type="ChEBI" id="CHEBI:57705"/>
    </ligand>
</feature>
<proteinExistence type="inferred from homology"/>
<evidence type="ECO:0000256" key="14">
    <source>
        <dbReference type="ARBA" id="ARBA00023268"/>
    </source>
</evidence>
<evidence type="ECO:0000259" key="21">
    <source>
        <dbReference type="Pfam" id="PF00483"/>
    </source>
</evidence>
<feature type="active site" description="Proton acceptor" evidence="20">
    <location>
        <position position="365"/>
    </location>
</feature>
<evidence type="ECO:0000256" key="2">
    <source>
        <dbReference type="ARBA" id="ARBA00005166"/>
    </source>
</evidence>
<dbReference type="Gene3D" id="2.160.10.10">
    <property type="entry name" value="Hexapeptide repeat proteins"/>
    <property type="match status" value="1"/>
</dbReference>
<feature type="binding site" evidence="20">
    <location>
        <position position="230"/>
    </location>
    <ligand>
        <name>Mg(2+)</name>
        <dbReference type="ChEBI" id="CHEBI:18420"/>
    </ligand>
</feature>
<dbReference type="SUPFAM" id="SSF53448">
    <property type="entry name" value="Nucleotide-diphospho-sugar transferases"/>
    <property type="match status" value="1"/>
</dbReference>
<dbReference type="InterPro" id="IPR005882">
    <property type="entry name" value="Bifunctional_GlmU"/>
</dbReference>
<dbReference type="GO" id="GO:0019134">
    <property type="term" value="F:glucosamine-1-phosphate N-acetyltransferase activity"/>
    <property type="evidence" value="ECO:0007669"/>
    <property type="project" value="UniProtKB-UniRule"/>
</dbReference>
<evidence type="ECO:0000256" key="5">
    <source>
        <dbReference type="ARBA" id="ARBA00007947"/>
    </source>
</evidence>
<feature type="binding site" evidence="20">
    <location>
        <position position="425"/>
    </location>
    <ligand>
        <name>acetyl-CoA</name>
        <dbReference type="ChEBI" id="CHEBI:57288"/>
    </ligand>
</feature>
<dbReference type="RefSeq" id="WP_014968515.1">
    <property type="nucleotide sequence ID" value="NC_018664.1"/>
</dbReference>
<feature type="region of interest" description="Linker" evidence="20">
    <location>
        <begin position="233"/>
        <end position="253"/>
    </location>
</feature>
<keyword evidence="12 20" id="KW-0133">Cell shape</keyword>
<feature type="binding site" evidence="20">
    <location>
        <position position="157"/>
    </location>
    <ligand>
        <name>UDP-N-acetyl-alpha-D-glucosamine</name>
        <dbReference type="ChEBI" id="CHEBI:57705"/>
    </ligand>
</feature>